<keyword evidence="5" id="KW-0472">Membrane</keyword>
<dbReference type="Pfam" id="PF13432">
    <property type="entry name" value="TPR_16"/>
    <property type="match status" value="2"/>
</dbReference>
<evidence type="ECO:0000313" key="6">
    <source>
        <dbReference type="EMBL" id="OGZ32730.1"/>
    </source>
</evidence>
<feature type="transmembrane region" description="Helical" evidence="5">
    <location>
        <begin position="142"/>
        <end position="165"/>
    </location>
</feature>
<evidence type="ECO:0000256" key="1">
    <source>
        <dbReference type="ARBA" id="ARBA00022737"/>
    </source>
</evidence>
<dbReference type="InterPro" id="IPR011990">
    <property type="entry name" value="TPR-like_helical_dom_sf"/>
</dbReference>
<organism evidence="6 7">
    <name type="scientific">Candidatus Portnoybacteria bacterium RBG_13_40_8</name>
    <dbReference type="NCBI Taxonomy" id="1801990"/>
    <lineage>
        <taxon>Bacteria</taxon>
        <taxon>Candidatus Portnoyibacteriota</taxon>
    </lineage>
</organism>
<dbReference type="AlphaFoldDB" id="A0A1G2F521"/>
<keyword evidence="1" id="KW-0677">Repeat</keyword>
<feature type="transmembrane region" description="Helical" evidence="5">
    <location>
        <begin position="263"/>
        <end position="283"/>
    </location>
</feature>
<dbReference type="STRING" id="1801990.A2V69_00845"/>
<sequence>MSIKSFFSKWAFSKGGITLEKVVQRLVYALVFLMPLWFLPVTINAVEFNKQVLLVFLVVITIILWLIKILNQGEIQWKSNVLNIFLGALIVIYVLATIFSVRAYGSLVGWPTHLSGSLVNILCFIGLYILIINNFKGLKDTFGLLFVFLISSAVTIVLGLIQIWGGFILPWDFTKSVSFNTLGTVNTLGIFSATILTLVTALLFVVKRANVKIFLIILGLINLVLLINLNFWVLWLVLIIGLAVILIFGLMRIVKLEESVSWLAWPIAVLAIALIFMFFRPIIPFRPDLPVEVGLNYRGGWEVVSKILKDKPVLGTGPESFVINYSKYKPQIINQTAFWNIRFANPPSEIFTLASDLGFAGLVAFAIILIWFIFLAVRNFVRTVGEGDNMLKQFLEIGLFAGWLGLAVAFFLYPQNITLMFVFWLLFSIYLAESSVFKEKIYNLRKSPTILLVGSFSFVVVIILMVGFIYITGTRFVSEIVYKDGLDLIQLRGDLDNGLNKVIRSTVINPYEDRTYQILSQLFILKMNRDSQLSNLNSQQRLNLVQVDAINAINSAVRATTLSPQNVANWLVRGQVYRQVIGFVNGAEDWAESSYEEALKLESTNPFTYTEWGRVLENRAALLVAQGKKDKATQEAINSYLNQALEKFNQAIAVKPDYAPAHFESARIYDQQGKLNEAIAKMEINRQLLPRDGGIAFQLGVLYYKAQKYPQAKGEFIRAIVIDDNYSNARYFLGLLYDREGDKESAIDQFDRIAQLNPDNEQIKQILANLKAGLPALGSPELGPPKQPEQVPLEEKPKEENTEPRP</sequence>
<dbReference type="Gene3D" id="1.25.40.10">
    <property type="entry name" value="Tetratricopeptide repeat domain"/>
    <property type="match status" value="2"/>
</dbReference>
<keyword evidence="5" id="KW-1133">Transmembrane helix</keyword>
<dbReference type="EMBL" id="MHMT01000014">
    <property type="protein sequence ID" value="OGZ32730.1"/>
    <property type="molecule type" value="Genomic_DNA"/>
</dbReference>
<gene>
    <name evidence="6" type="ORF">A2V69_00845</name>
</gene>
<reference evidence="6 7" key="1">
    <citation type="journal article" date="2016" name="Nat. Commun.">
        <title>Thousands of microbial genomes shed light on interconnected biogeochemical processes in an aquifer system.</title>
        <authorList>
            <person name="Anantharaman K."/>
            <person name="Brown C.T."/>
            <person name="Hug L.A."/>
            <person name="Sharon I."/>
            <person name="Castelle C.J."/>
            <person name="Probst A.J."/>
            <person name="Thomas B.C."/>
            <person name="Singh A."/>
            <person name="Wilkins M.J."/>
            <person name="Karaoz U."/>
            <person name="Brodie E.L."/>
            <person name="Williams K.H."/>
            <person name="Hubbard S.S."/>
            <person name="Banfield J.F."/>
        </authorList>
    </citation>
    <scope>NUCLEOTIDE SEQUENCE [LARGE SCALE GENOMIC DNA]</scope>
</reference>
<feature type="transmembrane region" description="Helical" evidence="5">
    <location>
        <begin position="233"/>
        <end position="251"/>
    </location>
</feature>
<dbReference type="SMART" id="SM00028">
    <property type="entry name" value="TPR"/>
    <property type="match status" value="4"/>
</dbReference>
<comment type="caution">
    <text evidence="6">The sequence shown here is derived from an EMBL/GenBank/DDBJ whole genome shotgun (WGS) entry which is preliminary data.</text>
</comment>
<evidence type="ECO:0000256" key="4">
    <source>
        <dbReference type="SAM" id="MobiDB-lite"/>
    </source>
</evidence>
<dbReference type="PANTHER" id="PTHR44943:SF8">
    <property type="entry name" value="TPR REPEAT-CONTAINING PROTEIN MJ0263"/>
    <property type="match status" value="1"/>
</dbReference>
<accession>A0A1G2F521</accession>
<evidence type="ECO:0000256" key="5">
    <source>
        <dbReference type="SAM" id="Phobius"/>
    </source>
</evidence>
<feature type="region of interest" description="Disordered" evidence="4">
    <location>
        <begin position="777"/>
        <end position="806"/>
    </location>
</feature>
<feature type="transmembrane region" description="Helical" evidence="5">
    <location>
        <begin position="82"/>
        <end position="104"/>
    </location>
</feature>
<feature type="transmembrane region" description="Helical" evidence="5">
    <location>
        <begin position="449"/>
        <end position="471"/>
    </location>
</feature>
<dbReference type="PANTHER" id="PTHR44943">
    <property type="entry name" value="CELLULOSE SYNTHASE OPERON PROTEIN C"/>
    <property type="match status" value="1"/>
</dbReference>
<evidence type="ECO:0000256" key="3">
    <source>
        <dbReference type="PROSITE-ProRule" id="PRU00339"/>
    </source>
</evidence>
<feature type="transmembrane region" description="Helical" evidence="5">
    <location>
        <begin position="52"/>
        <end position="70"/>
    </location>
</feature>
<dbReference type="PROSITE" id="PS50293">
    <property type="entry name" value="TPR_REGION"/>
    <property type="match status" value="1"/>
</dbReference>
<feature type="transmembrane region" description="Helical" evidence="5">
    <location>
        <begin position="419"/>
        <end position="437"/>
    </location>
</feature>
<feature type="transmembrane region" description="Helical" evidence="5">
    <location>
        <begin position="393"/>
        <end position="413"/>
    </location>
</feature>
<dbReference type="InterPro" id="IPR019734">
    <property type="entry name" value="TPR_rpt"/>
</dbReference>
<proteinExistence type="predicted"/>
<dbReference type="PROSITE" id="PS50005">
    <property type="entry name" value="TPR"/>
    <property type="match status" value="1"/>
</dbReference>
<feature type="compositionally biased region" description="Basic and acidic residues" evidence="4">
    <location>
        <begin position="793"/>
        <end position="806"/>
    </location>
</feature>
<keyword evidence="5" id="KW-0812">Transmembrane</keyword>
<feature type="repeat" description="TPR" evidence="3">
    <location>
        <begin position="727"/>
        <end position="760"/>
    </location>
</feature>
<feature type="transmembrane region" description="Helical" evidence="5">
    <location>
        <begin position="357"/>
        <end position="381"/>
    </location>
</feature>
<feature type="transmembrane region" description="Helical" evidence="5">
    <location>
        <begin position="26"/>
        <end position="46"/>
    </location>
</feature>
<dbReference type="Proteomes" id="UP000177810">
    <property type="component" value="Unassembled WGS sequence"/>
</dbReference>
<dbReference type="SUPFAM" id="SSF48452">
    <property type="entry name" value="TPR-like"/>
    <property type="match status" value="2"/>
</dbReference>
<keyword evidence="2 3" id="KW-0802">TPR repeat</keyword>
<dbReference type="InterPro" id="IPR051685">
    <property type="entry name" value="Ycf3/AcsC/BcsC/TPR_MFPF"/>
</dbReference>
<feature type="transmembrane region" description="Helical" evidence="5">
    <location>
        <begin position="211"/>
        <end position="227"/>
    </location>
</feature>
<feature type="transmembrane region" description="Helical" evidence="5">
    <location>
        <begin position="185"/>
        <end position="204"/>
    </location>
</feature>
<evidence type="ECO:0000256" key="2">
    <source>
        <dbReference type="ARBA" id="ARBA00022803"/>
    </source>
</evidence>
<evidence type="ECO:0000313" key="7">
    <source>
        <dbReference type="Proteomes" id="UP000177810"/>
    </source>
</evidence>
<name>A0A1G2F521_9BACT</name>
<protein>
    <submittedName>
        <fullName evidence="6">Uncharacterized protein</fullName>
    </submittedName>
</protein>
<feature type="transmembrane region" description="Helical" evidence="5">
    <location>
        <begin position="110"/>
        <end position="130"/>
    </location>
</feature>